<accession>A0ABR8JAI8</accession>
<evidence type="ECO:0000313" key="1">
    <source>
        <dbReference type="EMBL" id="MBD2694444.1"/>
    </source>
</evidence>
<proteinExistence type="predicted"/>
<evidence type="ECO:0000313" key="2">
    <source>
        <dbReference type="Proteomes" id="UP000660381"/>
    </source>
</evidence>
<sequence length="534" mass="58071">MSKIHLPEDVGDLPSKLGVKPLTGSFSTAISEQTAAPTFRVQAPQAGDTEVVVADISEITQDVFALKRKVKAEMLFRNTSRYDIEPSQWGYVASDTAGGGLGEQSVIWTNRNNVRAVYPGNETSILFSPDNSAIVCECKPFLPETGVQQALLFSKRVFAPSVAAPIFITVAVKMSISSSIYVIKEWGWFSGIAGYFFRIKADGGGDNFSIVRRYKFGGEVIEQEIPRSQFNSDKLDGTGPSRHTQNFTNVGMYGIEVGSGCGYSTRFWAYIMEEWVVIHSLDTVAGGSQLPAIDEQALPLTFLITNSRQTATRETLFKYGTSVTSIGQYAGETSPNEVSSTKKVTTARTSVLLGIRSKSFIGDVINSTTTLPVRLQGVSGRRMSLFLLRNPELDPSLSWTSLGDVSGTEYNLSRVLPFTGGQVLARVDLPSGQGGAFNLNDIFSLQRTFSTTRYSNDAQIPGDSGQQFPVSQDEIWLCASFNEFTSGMAEESLPWDTSSALKTTVSSNGSVNNFITYKNSVLINVSASLIILEI</sequence>
<dbReference type="Proteomes" id="UP000660381">
    <property type="component" value="Unassembled WGS sequence"/>
</dbReference>
<reference evidence="1 2" key="1">
    <citation type="journal article" date="2020" name="ISME J.">
        <title>Comparative genomics reveals insights into cyanobacterial evolution and habitat adaptation.</title>
        <authorList>
            <person name="Chen M.Y."/>
            <person name="Teng W.K."/>
            <person name="Zhao L."/>
            <person name="Hu C.X."/>
            <person name="Zhou Y.K."/>
            <person name="Han B.P."/>
            <person name="Song L.R."/>
            <person name="Shu W.S."/>
        </authorList>
    </citation>
    <scope>NUCLEOTIDE SEQUENCE [LARGE SCALE GENOMIC DNA]</scope>
    <source>
        <strain evidence="1 2">FACHB-362</strain>
    </source>
</reference>
<organism evidence="1 2">
    <name type="scientific">Anabaena catenula FACHB-362</name>
    <dbReference type="NCBI Taxonomy" id="2692877"/>
    <lineage>
        <taxon>Bacteria</taxon>
        <taxon>Bacillati</taxon>
        <taxon>Cyanobacteriota</taxon>
        <taxon>Cyanophyceae</taxon>
        <taxon>Nostocales</taxon>
        <taxon>Nostocaceae</taxon>
        <taxon>Anabaena</taxon>
    </lineage>
</organism>
<comment type="caution">
    <text evidence="1">The sequence shown here is derived from an EMBL/GenBank/DDBJ whole genome shotgun (WGS) entry which is preliminary data.</text>
</comment>
<keyword evidence="2" id="KW-1185">Reference proteome</keyword>
<gene>
    <name evidence="1" type="ORF">H6G68_22315</name>
</gene>
<protein>
    <submittedName>
        <fullName evidence="1">Uncharacterized protein</fullName>
    </submittedName>
</protein>
<name>A0ABR8JAI8_9NOST</name>
<dbReference type="EMBL" id="JACJTQ010000048">
    <property type="protein sequence ID" value="MBD2694444.1"/>
    <property type="molecule type" value="Genomic_DNA"/>
</dbReference>
<dbReference type="RefSeq" id="WP_190908610.1">
    <property type="nucleotide sequence ID" value="NZ_JACJTQ010000048.1"/>
</dbReference>